<dbReference type="AlphaFoldDB" id="A0A1S3IM36"/>
<feature type="compositionally biased region" description="Basic and acidic residues" evidence="7">
    <location>
        <begin position="156"/>
        <end position="166"/>
    </location>
</feature>
<evidence type="ECO:0000256" key="4">
    <source>
        <dbReference type="ARBA" id="ARBA00022525"/>
    </source>
</evidence>
<dbReference type="GO" id="GO:0005615">
    <property type="term" value="C:extracellular space"/>
    <property type="evidence" value="ECO:0007669"/>
    <property type="project" value="UniProtKB-KW"/>
</dbReference>
<dbReference type="InParanoid" id="A0A1S3IM36"/>
<dbReference type="PANTHER" id="PTHR15151:SF24">
    <property type="entry name" value="A PROLIFERATION-INDUCING LIGAND-LIKE PROTEIN-RELATED"/>
    <property type="match status" value="1"/>
</dbReference>
<evidence type="ECO:0000256" key="7">
    <source>
        <dbReference type="SAM" id="MobiDB-lite"/>
    </source>
</evidence>
<evidence type="ECO:0000313" key="10">
    <source>
        <dbReference type="Proteomes" id="UP000085678"/>
    </source>
</evidence>
<dbReference type="GeneID" id="106165340"/>
<organism evidence="10 11">
    <name type="scientific">Lingula anatina</name>
    <name type="common">Brachiopod</name>
    <name type="synonym">Lingula unguis</name>
    <dbReference type="NCBI Taxonomy" id="7574"/>
    <lineage>
        <taxon>Eukaryota</taxon>
        <taxon>Metazoa</taxon>
        <taxon>Spiralia</taxon>
        <taxon>Lophotrochozoa</taxon>
        <taxon>Brachiopoda</taxon>
        <taxon>Linguliformea</taxon>
        <taxon>Lingulata</taxon>
        <taxon>Lingulida</taxon>
        <taxon>Linguloidea</taxon>
        <taxon>Lingulidae</taxon>
        <taxon>Lingula</taxon>
    </lineage>
</organism>
<evidence type="ECO:0000256" key="1">
    <source>
        <dbReference type="ARBA" id="ARBA00004613"/>
    </source>
</evidence>
<dbReference type="PANTHER" id="PTHR15151">
    <property type="entry name" value="PROTEIN EIGER"/>
    <property type="match status" value="1"/>
</dbReference>
<proteinExistence type="inferred from homology"/>
<comment type="similarity">
    <text evidence="2">Belongs to the tumor necrosis factor family.</text>
</comment>
<dbReference type="PROSITE" id="PS00251">
    <property type="entry name" value="THD_1"/>
    <property type="match status" value="1"/>
</dbReference>
<dbReference type="InterPro" id="IPR008983">
    <property type="entry name" value="Tumour_necrosis_fac-like_dom"/>
</dbReference>
<dbReference type="GO" id="GO:0006955">
    <property type="term" value="P:immune response"/>
    <property type="evidence" value="ECO:0007669"/>
    <property type="project" value="InterPro"/>
</dbReference>
<dbReference type="PROSITE" id="PS50049">
    <property type="entry name" value="THD_2"/>
    <property type="match status" value="1"/>
</dbReference>
<keyword evidence="10" id="KW-1185">Reference proteome</keyword>
<evidence type="ECO:0000259" key="9">
    <source>
        <dbReference type="PROSITE" id="PS50049"/>
    </source>
</evidence>
<keyword evidence="8" id="KW-0472">Membrane</keyword>
<feature type="domain" description="THD" evidence="9">
    <location>
        <begin position="219"/>
        <end position="393"/>
    </location>
</feature>
<evidence type="ECO:0000256" key="6">
    <source>
        <dbReference type="ARBA" id="ARBA00023180"/>
    </source>
</evidence>
<keyword evidence="5" id="KW-1015">Disulfide bond</keyword>
<evidence type="ECO:0000256" key="3">
    <source>
        <dbReference type="ARBA" id="ARBA00022514"/>
    </source>
</evidence>
<evidence type="ECO:0000313" key="11">
    <source>
        <dbReference type="RefSeq" id="XP_013398966.1"/>
    </source>
</evidence>
<gene>
    <name evidence="11" type="primary">LOC106165340</name>
</gene>
<dbReference type="KEGG" id="lak:106165340"/>
<dbReference type="GO" id="GO:0016020">
    <property type="term" value="C:membrane"/>
    <property type="evidence" value="ECO:0007669"/>
    <property type="project" value="InterPro"/>
</dbReference>
<keyword evidence="8" id="KW-1133">Transmembrane helix</keyword>
<dbReference type="OrthoDB" id="6159739at2759"/>
<keyword evidence="6" id="KW-0325">Glycoprotein</keyword>
<keyword evidence="3" id="KW-0202">Cytokine</keyword>
<name>A0A1S3IM36_LINAN</name>
<evidence type="ECO:0000256" key="2">
    <source>
        <dbReference type="ARBA" id="ARBA00008670"/>
    </source>
</evidence>
<keyword evidence="8" id="KW-0812">Transmembrane</keyword>
<dbReference type="Proteomes" id="UP000085678">
    <property type="component" value="Unplaced"/>
</dbReference>
<dbReference type="Gene3D" id="2.60.120.40">
    <property type="match status" value="1"/>
</dbReference>
<feature type="compositionally biased region" description="Basic and acidic residues" evidence="7">
    <location>
        <begin position="97"/>
        <end position="112"/>
    </location>
</feature>
<dbReference type="InterPro" id="IPR051748">
    <property type="entry name" value="TNF_Ligand_Superfamily"/>
</dbReference>
<keyword evidence="4" id="KW-0964">Secreted</keyword>
<feature type="region of interest" description="Disordered" evidence="7">
    <location>
        <begin position="89"/>
        <end position="112"/>
    </location>
</feature>
<sequence>MSVVGEIGNDVSAGKHLEAAQRTRGELCPACGRCAKGRRDWVPAIVVAVLLLVALAPCGVVFTLKMHALQDGIDRCERNAAYFVNSRHEGVLSPKEPSPDRDRKPPSPVVNHEEKIIQDVVAQNETEVEEYEDLESADNTPENIFTILASLRSRESARLKRSAERRRDRRQGTGPESTTTPTRHKNKCPRRCRRCCIKGDQGEKGDKGDPGPPGQMALAAALYQGNVGRYDVPEEDYDPNNIPGERIGCDHANIRERTFRSCDGKLQHWEKAPWMTHPDHARYYDNKFRLNWDGQVQVTEAGLYYLFGQVTIMFYNAAPFNTAGIDVKGRSIVRCTHSVTNVNQGGTAPTYQTCSMGTIWYLERNDNVRMVVKQGNRVIDMQQDTTFFGLVKLADAPEVVTSATRPPTTRR</sequence>
<feature type="transmembrane region" description="Helical" evidence="8">
    <location>
        <begin position="41"/>
        <end position="64"/>
    </location>
</feature>
<dbReference type="Pfam" id="PF00229">
    <property type="entry name" value="TNF"/>
    <property type="match status" value="1"/>
</dbReference>
<dbReference type="InterPro" id="IPR021184">
    <property type="entry name" value="TNF_CS"/>
</dbReference>
<dbReference type="RefSeq" id="XP_013398966.1">
    <property type="nucleotide sequence ID" value="XM_013543512.2"/>
</dbReference>
<evidence type="ECO:0000256" key="5">
    <source>
        <dbReference type="ARBA" id="ARBA00023157"/>
    </source>
</evidence>
<dbReference type="SUPFAM" id="SSF49842">
    <property type="entry name" value="TNF-like"/>
    <property type="match status" value="1"/>
</dbReference>
<protein>
    <submittedName>
        <fullName evidence="11">Ectodysplasin-A isoform X1</fullName>
    </submittedName>
</protein>
<comment type="subcellular location">
    <subcellularLocation>
        <location evidence="1">Secreted</location>
    </subcellularLocation>
</comment>
<accession>A0A1S3IM36</accession>
<feature type="region of interest" description="Disordered" evidence="7">
    <location>
        <begin position="156"/>
        <end position="187"/>
    </location>
</feature>
<reference evidence="11" key="1">
    <citation type="submission" date="2025-08" db="UniProtKB">
        <authorList>
            <consortium name="RefSeq"/>
        </authorList>
    </citation>
    <scope>IDENTIFICATION</scope>
    <source>
        <tissue evidence="11">Gonads</tissue>
    </source>
</reference>
<dbReference type="GO" id="GO:0005125">
    <property type="term" value="F:cytokine activity"/>
    <property type="evidence" value="ECO:0007669"/>
    <property type="project" value="UniProtKB-KW"/>
</dbReference>
<dbReference type="GO" id="GO:0005164">
    <property type="term" value="F:tumor necrosis factor receptor binding"/>
    <property type="evidence" value="ECO:0007669"/>
    <property type="project" value="InterPro"/>
</dbReference>
<evidence type="ECO:0000256" key="8">
    <source>
        <dbReference type="SAM" id="Phobius"/>
    </source>
</evidence>
<dbReference type="InterPro" id="IPR006052">
    <property type="entry name" value="TNF_dom"/>
</dbReference>